<dbReference type="PROSITE" id="PS50909">
    <property type="entry name" value="GAT"/>
    <property type="match status" value="1"/>
</dbReference>
<dbReference type="Proteomes" id="UP000824890">
    <property type="component" value="Unassembled WGS sequence"/>
</dbReference>
<dbReference type="PANTHER" id="PTHR46646:SF9">
    <property type="entry name" value="VHS DOMAIN-CONTAINING PROTEIN"/>
    <property type="match status" value="1"/>
</dbReference>
<dbReference type="Pfam" id="PF03127">
    <property type="entry name" value="GAT"/>
    <property type="match status" value="1"/>
</dbReference>
<feature type="compositionally biased region" description="Basic and acidic residues" evidence="4">
    <location>
        <begin position="158"/>
        <end position="167"/>
    </location>
</feature>
<feature type="region of interest" description="Disordered" evidence="4">
    <location>
        <begin position="130"/>
        <end position="193"/>
    </location>
</feature>
<protein>
    <recommendedName>
        <fullName evidence="5">GAT domain-containing protein</fullName>
    </recommendedName>
</protein>
<dbReference type="CDD" id="cd14231">
    <property type="entry name" value="GAT_GGA-like_plant"/>
    <property type="match status" value="1"/>
</dbReference>
<gene>
    <name evidence="6" type="ORF">HID58_024002</name>
</gene>
<organism evidence="6 7">
    <name type="scientific">Brassica napus</name>
    <name type="common">Rape</name>
    <dbReference type="NCBI Taxonomy" id="3708"/>
    <lineage>
        <taxon>Eukaryota</taxon>
        <taxon>Viridiplantae</taxon>
        <taxon>Streptophyta</taxon>
        <taxon>Embryophyta</taxon>
        <taxon>Tracheophyta</taxon>
        <taxon>Spermatophyta</taxon>
        <taxon>Magnoliopsida</taxon>
        <taxon>eudicotyledons</taxon>
        <taxon>Gunneridae</taxon>
        <taxon>Pentapetalae</taxon>
        <taxon>rosids</taxon>
        <taxon>malvids</taxon>
        <taxon>Brassicales</taxon>
        <taxon>Brassicaceae</taxon>
        <taxon>Brassiceae</taxon>
        <taxon>Brassica</taxon>
    </lineage>
</organism>
<accession>A0ABQ8D3M8</accession>
<evidence type="ECO:0000313" key="7">
    <source>
        <dbReference type="Proteomes" id="UP000824890"/>
    </source>
</evidence>
<keyword evidence="3" id="KW-0472">Membrane</keyword>
<evidence type="ECO:0000256" key="3">
    <source>
        <dbReference type="ARBA" id="ARBA00023136"/>
    </source>
</evidence>
<feature type="compositionally biased region" description="Basic and acidic residues" evidence="4">
    <location>
        <begin position="131"/>
        <end position="141"/>
    </location>
</feature>
<feature type="compositionally biased region" description="Polar residues" evidence="4">
    <location>
        <begin position="1"/>
        <end position="11"/>
    </location>
</feature>
<dbReference type="EMBL" id="JAGKQM010000006">
    <property type="protein sequence ID" value="KAH0923984.1"/>
    <property type="molecule type" value="Genomic_DNA"/>
</dbReference>
<sequence length="193" mass="21448">MAGAGQSSLESLMQRPVPVPPPGSYPVPNQEQARGDHDGGFDYNFGNLSIKDKKEEIEITRNSLELLSSMLNTEGKPNHREDELTVSLMEKCKQSHPLIQMIIESTTDEESVLFEALHLNDELQRVLSSYEKTDETEKKASVVDQESSGPKPTEEEELVKQKDEHPGETPGSSNKTGKEDKQQVKIELGLSSQ</sequence>
<keyword evidence="7" id="KW-1185">Reference proteome</keyword>
<reference evidence="6 7" key="1">
    <citation type="submission" date="2021-05" db="EMBL/GenBank/DDBJ databases">
        <title>Genome Assembly of Synthetic Allotetraploid Brassica napus Reveals Homoeologous Exchanges between Subgenomes.</title>
        <authorList>
            <person name="Davis J.T."/>
        </authorList>
    </citation>
    <scope>NUCLEOTIDE SEQUENCE [LARGE SCALE GENOMIC DNA]</scope>
    <source>
        <strain evidence="7">cv. Da-Ae</strain>
        <tissue evidence="6">Seedling</tissue>
    </source>
</reference>
<proteinExistence type="inferred from homology"/>
<dbReference type="InterPro" id="IPR038425">
    <property type="entry name" value="GAT_sf"/>
</dbReference>
<dbReference type="InterPro" id="IPR004152">
    <property type="entry name" value="GAT_dom"/>
</dbReference>
<dbReference type="PANTHER" id="PTHR46646">
    <property type="entry name" value="TOM1-LIKE PROTEIN 1"/>
    <property type="match status" value="1"/>
</dbReference>
<evidence type="ECO:0000259" key="5">
    <source>
        <dbReference type="PROSITE" id="PS50909"/>
    </source>
</evidence>
<evidence type="ECO:0000256" key="4">
    <source>
        <dbReference type="SAM" id="MobiDB-lite"/>
    </source>
</evidence>
<dbReference type="Gene3D" id="1.20.58.160">
    <property type="match status" value="1"/>
</dbReference>
<feature type="domain" description="GAT" evidence="5">
    <location>
        <begin position="48"/>
        <end position="135"/>
    </location>
</feature>
<comment type="subcellular location">
    <subcellularLocation>
        <location evidence="1">Membrane</location>
        <topology evidence="1">Peripheral membrane protein</topology>
    </subcellularLocation>
</comment>
<evidence type="ECO:0000313" key="6">
    <source>
        <dbReference type="EMBL" id="KAH0923984.1"/>
    </source>
</evidence>
<name>A0ABQ8D3M8_BRANA</name>
<comment type="similarity">
    <text evidence="2">Belongs to the TOM1 family.</text>
</comment>
<feature type="region of interest" description="Disordered" evidence="4">
    <location>
        <begin position="1"/>
        <end position="41"/>
    </location>
</feature>
<comment type="caution">
    <text evidence="6">The sequence shown here is derived from an EMBL/GenBank/DDBJ whole genome shotgun (WGS) entry which is preliminary data.</text>
</comment>
<evidence type="ECO:0000256" key="2">
    <source>
        <dbReference type="ARBA" id="ARBA00007708"/>
    </source>
</evidence>
<evidence type="ECO:0000256" key="1">
    <source>
        <dbReference type="ARBA" id="ARBA00004170"/>
    </source>
</evidence>
<dbReference type="InterPro" id="IPR044836">
    <property type="entry name" value="TOL_plant"/>
</dbReference>
<dbReference type="SUPFAM" id="SSF89009">
    <property type="entry name" value="GAT-like domain"/>
    <property type="match status" value="1"/>
</dbReference>